<dbReference type="SUPFAM" id="SSF49785">
    <property type="entry name" value="Galactose-binding domain-like"/>
    <property type="match status" value="3"/>
</dbReference>
<dbReference type="AlphaFoldDB" id="A0A1J4K9V4"/>
<proteinExistence type="predicted"/>
<dbReference type="VEuPathDB" id="TrichDB:TRFO_25782"/>
<evidence type="ECO:0000259" key="3">
    <source>
        <dbReference type="PROSITE" id="PS50022"/>
    </source>
</evidence>
<keyword evidence="2" id="KW-0812">Transmembrane</keyword>
<sequence>MIVIYFLFLNSFSISPPSENLHRAVFTNEIIPNSPHVEQSSTQNRLLTTDQAKTSQDPSVLDGLVKFPDQSYWSVLGSSEIADNNHEGPAKYLLDDKNNTFWHSDKNQTGSYYFIINLKYAMKIGGFAYVPRPSGANGLFKDYKFFIGSSIEDVRNKITNNGTSTNEGRFSYTNDEGDHSRETHYVRLADEVETSFVGLSSSGTGGFGSCAEFLIYVKPINSFVGLEKIADRSNWELTESSELVNNGHEGPVEYLIDGNNNTFWHSFLSTEGNYHYFIINLKYKATISGFEYQPRPVGANGLFKDYQFFTGFSKDEIMDKFKSNSFAKEGQFKYADTTSNTSNHVHETQYVRLDNDIECSFVGLRSKGNNGFASCAEFNLYVKHKNGLYGLEKISDRSDWTVISNSELSQTGNEGPAQNILDNNSGTTWHSASMSENSSFYFIVNMKYCISISGFQYIPRSSEANGVFVNYKFFTGKSYDEILNKIKHHDQGTSTIEGVFIYPELETGKDTNTESKSEFETLLKSEPEKDSNSETKNTIEEVNPGETHSQSKLVDPPTAIQPSLPIHYTLDNAISIDTTNSHVGLESNISTDSKELTNKNNIGLIAGITVGGIAFIAIVILLILFFLYRKRKADASNFSDVTIEMDEGALNIIQTNNDMNDDDYVSNNILNSDFIENPFVENENQDSNQHYSDNFISDLDE</sequence>
<comment type="caution">
    <text evidence="4">The sequence shown here is derived from an EMBL/GenBank/DDBJ whole genome shotgun (WGS) entry which is preliminary data.</text>
</comment>
<protein>
    <recommendedName>
        <fullName evidence="3">F5/8 type C domain-containing protein</fullName>
    </recommendedName>
</protein>
<organism evidence="4 5">
    <name type="scientific">Tritrichomonas foetus</name>
    <dbReference type="NCBI Taxonomy" id="1144522"/>
    <lineage>
        <taxon>Eukaryota</taxon>
        <taxon>Metamonada</taxon>
        <taxon>Parabasalia</taxon>
        <taxon>Tritrichomonadida</taxon>
        <taxon>Tritrichomonadidae</taxon>
        <taxon>Tritrichomonas</taxon>
    </lineage>
</organism>
<dbReference type="EMBL" id="MLAK01000732">
    <property type="protein sequence ID" value="OHT06229.1"/>
    <property type="molecule type" value="Genomic_DNA"/>
</dbReference>
<evidence type="ECO:0000313" key="4">
    <source>
        <dbReference type="EMBL" id="OHT06229.1"/>
    </source>
</evidence>
<dbReference type="PROSITE" id="PS50022">
    <property type="entry name" value="FA58C_3"/>
    <property type="match status" value="1"/>
</dbReference>
<keyword evidence="2" id="KW-1133">Transmembrane helix</keyword>
<evidence type="ECO:0000256" key="2">
    <source>
        <dbReference type="SAM" id="Phobius"/>
    </source>
</evidence>
<feature type="transmembrane region" description="Helical" evidence="2">
    <location>
        <begin position="602"/>
        <end position="628"/>
    </location>
</feature>
<keyword evidence="5" id="KW-1185">Reference proteome</keyword>
<dbReference type="InterPro" id="IPR008979">
    <property type="entry name" value="Galactose-bd-like_sf"/>
</dbReference>
<feature type="region of interest" description="Disordered" evidence="1">
    <location>
        <begin position="158"/>
        <end position="178"/>
    </location>
</feature>
<feature type="compositionally biased region" description="Basic and acidic residues" evidence="1">
    <location>
        <begin position="509"/>
        <end position="539"/>
    </location>
</feature>
<reference evidence="4" key="1">
    <citation type="submission" date="2016-10" db="EMBL/GenBank/DDBJ databases">
        <authorList>
            <person name="Benchimol M."/>
            <person name="Almeida L.G."/>
            <person name="Vasconcelos A.T."/>
            <person name="Perreira-Neves A."/>
            <person name="Rosa I.A."/>
            <person name="Tasca T."/>
            <person name="Bogo M.R."/>
            <person name="de Souza W."/>
        </authorList>
    </citation>
    <scope>NUCLEOTIDE SEQUENCE [LARGE SCALE GENOMIC DNA]</scope>
    <source>
        <strain evidence="4">K</strain>
    </source>
</reference>
<dbReference type="Gene3D" id="2.60.120.260">
    <property type="entry name" value="Galactose-binding domain-like"/>
    <property type="match status" value="3"/>
</dbReference>
<dbReference type="InterPro" id="IPR000421">
    <property type="entry name" value="FA58C"/>
</dbReference>
<feature type="compositionally biased region" description="Polar residues" evidence="1">
    <location>
        <begin position="685"/>
        <end position="695"/>
    </location>
</feature>
<feature type="compositionally biased region" description="Polar residues" evidence="1">
    <location>
        <begin position="158"/>
        <end position="174"/>
    </location>
</feature>
<keyword evidence="2" id="KW-0472">Membrane</keyword>
<dbReference type="Proteomes" id="UP000179807">
    <property type="component" value="Unassembled WGS sequence"/>
</dbReference>
<gene>
    <name evidence="4" type="ORF">TRFO_25782</name>
</gene>
<feature type="region of interest" description="Disordered" evidence="1">
    <location>
        <begin position="682"/>
        <end position="701"/>
    </location>
</feature>
<dbReference type="RefSeq" id="XP_068359365.1">
    <property type="nucleotide sequence ID" value="XM_068504567.1"/>
</dbReference>
<dbReference type="Pfam" id="PF00754">
    <property type="entry name" value="F5_F8_type_C"/>
    <property type="match status" value="2"/>
</dbReference>
<accession>A0A1J4K9V4</accession>
<dbReference type="CDD" id="cd12087">
    <property type="entry name" value="TM_EGFR-like"/>
    <property type="match status" value="1"/>
</dbReference>
<feature type="domain" description="F5/8 type C" evidence="3">
    <location>
        <begin position="217"/>
        <end position="353"/>
    </location>
</feature>
<name>A0A1J4K9V4_9EUKA</name>
<evidence type="ECO:0000256" key="1">
    <source>
        <dbReference type="SAM" id="MobiDB-lite"/>
    </source>
</evidence>
<feature type="region of interest" description="Disordered" evidence="1">
    <location>
        <begin position="509"/>
        <end position="556"/>
    </location>
</feature>
<dbReference type="OrthoDB" id="2019572at2759"/>
<evidence type="ECO:0000313" key="5">
    <source>
        <dbReference type="Proteomes" id="UP000179807"/>
    </source>
</evidence>
<dbReference type="GeneID" id="94839271"/>